<evidence type="ECO:0000256" key="20">
    <source>
        <dbReference type="ARBA" id="ARBA00023016"/>
    </source>
</evidence>
<keyword evidence="21" id="KW-0238">DNA-binding</keyword>
<evidence type="ECO:0000256" key="25">
    <source>
        <dbReference type="ARBA" id="ARBA00023230"/>
    </source>
</evidence>
<evidence type="ECO:0000256" key="9">
    <source>
        <dbReference type="ARBA" id="ARBA00022657"/>
    </source>
</evidence>
<keyword evidence="15" id="KW-0832">Ubl conjugation</keyword>
<evidence type="ECO:0000256" key="19">
    <source>
        <dbReference type="ARBA" id="ARBA00023015"/>
    </source>
</evidence>
<keyword evidence="23" id="KW-0010">Activator</keyword>
<evidence type="ECO:0000256" key="16">
    <source>
        <dbReference type="ARBA" id="ARBA00022968"/>
    </source>
</evidence>
<dbReference type="InterPro" id="IPR004827">
    <property type="entry name" value="bZIP"/>
</dbReference>
<comment type="subcellular location">
    <subcellularLocation>
        <location evidence="3">Cytoplasm</location>
    </subcellularLocation>
    <subcellularLocation>
        <location evidence="2">Endoplasmic reticulum membrane</location>
        <topology evidence="2">Peripheral membrane protein</topology>
    </subcellularLocation>
    <subcellularLocation>
        <location evidence="4">Endoplasmic reticulum membrane</location>
        <topology evidence="4">Single-pass type II membrane protein</topology>
    </subcellularLocation>
    <subcellularLocation>
        <location evidence="1">Nucleus</location>
    </subcellularLocation>
</comment>
<keyword evidence="5" id="KW-0217">Developmental protein</keyword>
<dbReference type="GO" id="GO:0005789">
    <property type="term" value="C:endoplasmic reticulum membrane"/>
    <property type="evidence" value="ECO:0007669"/>
    <property type="project" value="UniProtKB-SubCell"/>
</dbReference>
<evidence type="ECO:0000256" key="26">
    <source>
        <dbReference type="ARBA" id="ARBA00023242"/>
    </source>
</evidence>
<evidence type="ECO:0000256" key="5">
    <source>
        <dbReference type="ARBA" id="ARBA00022473"/>
    </source>
</evidence>
<feature type="region of interest" description="Disordered" evidence="29">
    <location>
        <begin position="25"/>
        <end position="64"/>
    </location>
</feature>
<keyword evidence="18" id="KW-0007">Acetylation</keyword>
<keyword evidence="13" id="KW-0221">Differentiation</keyword>
<keyword evidence="12" id="KW-0053">Apoptosis</keyword>
<evidence type="ECO:0000256" key="27">
    <source>
        <dbReference type="ARBA" id="ARBA00040165"/>
    </source>
</evidence>
<dbReference type="eggNOG" id="KOG4005">
    <property type="taxonomic scope" value="Eukaryota"/>
</dbReference>
<evidence type="ECO:0000256" key="10">
    <source>
        <dbReference type="ARBA" id="ARBA00022685"/>
    </source>
</evidence>
<evidence type="ECO:0000313" key="31">
    <source>
        <dbReference type="EMBL" id="EEN67870.1"/>
    </source>
</evidence>
<evidence type="ECO:0000256" key="7">
    <source>
        <dbReference type="ARBA" id="ARBA00022541"/>
    </source>
</evidence>
<keyword evidence="14" id="KW-0256">Endoplasmic reticulum</keyword>
<feature type="compositionally biased region" description="Low complexity" evidence="29">
    <location>
        <begin position="256"/>
        <end position="271"/>
    </location>
</feature>
<dbReference type="FunFam" id="1.20.5.170:FF:000049">
    <property type="entry name" value="X-box binding protein 1"/>
    <property type="match status" value="1"/>
</dbReference>
<evidence type="ECO:0000256" key="1">
    <source>
        <dbReference type="ARBA" id="ARBA00004123"/>
    </source>
</evidence>
<feature type="coiled-coil region" evidence="28">
    <location>
        <begin position="73"/>
        <end position="135"/>
    </location>
</feature>
<keyword evidence="28" id="KW-0175">Coiled coil</keyword>
<evidence type="ECO:0000256" key="11">
    <source>
        <dbReference type="ARBA" id="ARBA00022692"/>
    </source>
</evidence>
<accession>C3XVS7</accession>
<keyword evidence="19" id="KW-0805">Transcription regulation</keyword>
<dbReference type="GO" id="GO:0043066">
    <property type="term" value="P:negative regulation of apoptotic process"/>
    <property type="evidence" value="ECO:0007669"/>
    <property type="project" value="UniProtKB-ARBA"/>
</dbReference>
<dbReference type="PANTHER" id="PTHR46542:SF1">
    <property type="entry name" value="X-BOX BINDING PROTEIN 1"/>
    <property type="match status" value="1"/>
</dbReference>
<evidence type="ECO:0000256" key="18">
    <source>
        <dbReference type="ARBA" id="ARBA00022990"/>
    </source>
</evidence>
<dbReference type="STRING" id="7739.C3XVS7"/>
<dbReference type="GO" id="GO:0030968">
    <property type="term" value="P:endoplasmic reticulum unfolded protein response"/>
    <property type="evidence" value="ECO:0007669"/>
    <property type="project" value="UniProtKB-ARBA"/>
</dbReference>
<dbReference type="GO" id="GO:0030154">
    <property type="term" value="P:cell differentiation"/>
    <property type="evidence" value="ECO:0007669"/>
    <property type="project" value="UniProtKB-KW"/>
</dbReference>
<keyword evidence="11" id="KW-0812">Transmembrane</keyword>
<keyword evidence="26" id="KW-0539">Nucleus</keyword>
<evidence type="ECO:0000256" key="21">
    <source>
        <dbReference type="ARBA" id="ARBA00023125"/>
    </source>
</evidence>
<evidence type="ECO:0000256" key="4">
    <source>
        <dbReference type="ARBA" id="ARBA00004648"/>
    </source>
</evidence>
<dbReference type="GO" id="GO:0005634">
    <property type="term" value="C:nucleus"/>
    <property type="evidence" value="ECO:0007669"/>
    <property type="project" value="UniProtKB-SubCell"/>
</dbReference>
<evidence type="ECO:0000256" key="14">
    <source>
        <dbReference type="ARBA" id="ARBA00022824"/>
    </source>
</evidence>
<keyword evidence="6" id="KW-0963">Cytoplasm</keyword>
<evidence type="ECO:0000256" key="23">
    <source>
        <dbReference type="ARBA" id="ARBA00023159"/>
    </source>
</evidence>
<evidence type="ECO:0000256" key="13">
    <source>
        <dbReference type="ARBA" id="ARBA00022782"/>
    </source>
</evidence>
<keyword evidence="25" id="KW-0834">Unfolded protein response</keyword>
<keyword evidence="10" id="KW-0165">Cleavage on pair of basic residues</keyword>
<feature type="compositionally biased region" description="Polar residues" evidence="29">
    <location>
        <begin position="27"/>
        <end position="41"/>
    </location>
</feature>
<dbReference type="SMART" id="SM00338">
    <property type="entry name" value="BRLZ"/>
    <property type="match status" value="1"/>
</dbReference>
<dbReference type="GO" id="GO:0007517">
    <property type="term" value="P:muscle organ development"/>
    <property type="evidence" value="ECO:0007669"/>
    <property type="project" value="UniProtKB-KW"/>
</dbReference>
<keyword evidence="9" id="KW-0037">Angiogenesis</keyword>
<evidence type="ECO:0000256" key="28">
    <source>
        <dbReference type="SAM" id="Coils"/>
    </source>
</evidence>
<evidence type="ECO:0000256" key="15">
    <source>
        <dbReference type="ARBA" id="ARBA00022843"/>
    </source>
</evidence>
<dbReference type="PROSITE" id="PS00036">
    <property type="entry name" value="BZIP_BASIC"/>
    <property type="match status" value="1"/>
</dbReference>
<keyword evidence="22" id="KW-0472">Membrane</keyword>
<feature type="region of interest" description="Disordered" evidence="29">
    <location>
        <begin position="256"/>
        <end position="310"/>
    </location>
</feature>
<dbReference type="AlphaFoldDB" id="C3XVS7"/>
<sequence length="336" mass="36778">MSTGVVFAPVGATKRIAPMNIAGRTAPSLNTNMASSRMTEQQPRKRRRLNHLTPEEKAMRRKLKNRVAAQTARDRKKAKMDELEVIVAKLEAQNKALQQQNSSLKQQSTSLKMENAELKKRLGQSEVQCKREARETIQTMCTSAAGADLDHLQPGGMDPDAECDVLLSLLEQLDPDNFFTQLREQTEGITASDPAFDPSVTPVTSGQAVGAAAPHVESAAELIRLDHVYHKEAALDHHEEPAVKTEPMSRIEDTLSTPTFTFSSPPLSPLSQDAMGSLSPLADIDDDMKLHSPMSFKSSTSDSGIEDAPSPYQPLLGSGTWEETFTTELFPQLISV</sequence>
<evidence type="ECO:0000256" key="6">
    <source>
        <dbReference type="ARBA" id="ARBA00022490"/>
    </source>
</evidence>
<dbReference type="InterPro" id="IPR052470">
    <property type="entry name" value="ER_Stress-Reg_TF"/>
</dbReference>
<dbReference type="Pfam" id="PF00170">
    <property type="entry name" value="bZIP_1"/>
    <property type="match status" value="1"/>
</dbReference>
<dbReference type="PROSITE" id="PS50217">
    <property type="entry name" value="BZIP"/>
    <property type="match status" value="1"/>
</dbReference>
<dbReference type="EMBL" id="GG666469">
    <property type="protein sequence ID" value="EEN67870.1"/>
    <property type="molecule type" value="Genomic_DNA"/>
</dbReference>
<name>C3XVS7_BRAFL</name>
<evidence type="ECO:0000256" key="12">
    <source>
        <dbReference type="ARBA" id="ARBA00022703"/>
    </source>
</evidence>
<evidence type="ECO:0000256" key="29">
    <source>
        <dbReference type="SAM" id="MobiDB-lite"/>
    </source>
</evidence>
<keyword evidence="24" id="KW-0804">Transcription</keyword>
<dbReference type="InParanoid" id="C3XVS7"/>
<dbReference type="InterPro" id="IPR046347">
    <property type="entry name" value="bZIP_sf"/>
</dbReference>
<keyword evidence="16" id="KW-0735">Signal-anchor</keyword>
<dbReference type="GO" id="GO:0003700">
    <property type="term" value="F:DNA-binding transcription factor activity"/>
    <property type="evidence" value="ECO:0007669"/>
    <property type="project" value="InterPro"/>
</dbReference>
<proteinExistence type="predicted"/>
<reference evidence="31" key="1">
    <citation type="journal article" date="2008" name="Nature">
        <title>The amphioxus genome and the evolution of the chordate karyotype.</title>
        <authorList>
            <consortium name="US DOE Joint Genome Institute (JGI-PGF)"/>
            <person name="Putnam N.H."/>
            <person name="Butts T."/>
            <person name="Ferrier D.E.K."/>
            <person name="Furlong R.F."/>
            <person name="Hellsten U."/>
            <person name="Kawashima T."/>
            <person name="Robinson-Rechavi M."/>
            <person name="Shoguchi E."/>
            <person name="Terry A."/>
            <person name="Yu J.-K."/>
            <person name="Benito-Gutierrez E.L."/>
            <person name="Dubchak I."/>
            <person name="Garcia-Fernandez J."/>
            <person name="Gibson-Brown J.J."/>
            <person name="Grigoriev I.V."/>
            <person name="Horton A.C."/>
            <person name="de Jong P.J."/>
            <person name="Jurka J."/>
            <person name="Kapitonov V.V."/>
            <person name="Kohara Y."/>
            <person name="Kuroki Y."/>
            <person name="Lindquist E."/>
            <person name="Lucas S."/>
            <person name="Osoegawa K."/>
            <person name="Pennacchio L.A."/>
            <person name="Salamov A.A."/>
            <person name="Satou Y."/>
            <person name="Sauka-Spengler T."/>
            <person name="Schmutz J."/>
            <person name="Shin-I T."/>
            <person name="Toyoda A."/>
            <person name="Bronner-Fraser M."/>
            <person name="Fujiyama A."/>
            <person name="Holland L.Z."/>
            <person name="Holland P.W.H."/>
            <person name="Satoh N."/>
            <person name="Rokhsar D.S."/>
        </authorList>
    </citation>
    <scope>NUCLEOTIDE SEQUENCE [LARGE SCALE GENOMIC DNA]</scope>
    <source>
        <strain evidence="31">S238N-H82</strain>
        <tissue evidence="31">Testes</tissue>
    </source>
</reference>
<evidence type="ECO:0000256" key="17">
    <source>
        <dbReference type="ARBA" id="ARBA00022989"/>
    </source>
</evidence>
<keyword evidence="8" id="KW-0597">Phosphoprotein</keyword>
<feature type="domain" description="BZIP" evidence="30">
    <location>
        <begin position="55"/>
        <end position="118"/>
    </location>
</feature>
<dbReference type="CDD" id="cd14691">
    <property type="entry name" value="bZIP_XBP1"/>
    <property type="match status" value="1"/>
</dbReference>
<keyword evidence="7" id="KW-0517">Myogenesis</keyword>
<evidence type="ECO:0000256" key="8">
    <source>
        <dbReference type="ARBA" id="ARBA00022553"/>
    </source>
</evidence>
<dbReference type="PANTHER" id="PTHR46542">
    <property type="entry name" value="X-BOX BINDING PROTEIN 1"/>
    <property type="match status" value="1"/>
</dbReference>
<gene>
    <name evidence="31" type="primary">Thop1.1</name>
    <name evidence="31" type="ORF">BRAFLDRAFT_123351</name>
</gene>
<keyword evidence="17" id="KW-1133">Transmembrane helix</keyword>
<evidence type="ECO:0000256" key="24">
    <source>
        <dbReference type="ARBA" id="ARBA00023163"/>
    </source>
</evidence>
<evidence type="ECO:0000256" key="3">
    <source>
        <dbReference type="ARBA" id="ARBA00004496"/>
    </source>
</evidence>
<protein>
    <recommendedName>
        <fullName evidence="27">X-box-binding protein 1</fullName>
    </recommendedName>
</protein>
<evidence type="ECO:0000259" key="30">
    <source>
        <dbReference type="PROSITE" id="PS50217"/>
    </source>
</evidence>
<dbReference type="SUPFAM" id="SSF57959">
    <property type="entry name" value="Leucine zipper domain"/>
    <property type="match status" value="1"/>
</dbReference>
<dbReference type="GO" id="GO:0006915">
    <property type="term" value="P:apoptotic process"/>
    <property type="evidence" value="ECO:0007669"/>
    <property type="project" value="UniProtKB-KW"/>
</dbReference>
<keyword evidence="20" id="KW-0346">Stress response</keyword>
<organism evidence="31">
    <name type="scientific">Branchiostoma floridae</name>
    <name type="common">Florida lancelet</name>
    <name type="synonym">Amphioxus</name>
    <dbReference type="NCBI Taxonomy" id="7739"/>
    <lineage>
        <taxon>Eukaryota</taxon>
        <taxon>Metazoa</taxon>
        <taxon>Chordata</taxon>
        <taxon>Cephalochordata</taxon>
        <taxon>Leptocardii</taxon>
        <taxon>Amphioxiformes</taxon>
        <taxon>Branchiostomatidae</taxon>
        <taxon>Branchiostoma</taxon>
    </lineage>
</organism>
<evidence type="ECO:0000256" key="2">
    <source>
        <dbReference type="ARBA" id="ARBA00004406"/>
    </source>
</evidence>
<evidence type="ECO:0000256" key="22">
    <source>
        <dbReference type="ARBA" id="ARBA00023136"/>
    </source>
</evidence>
<dbReference type="GO" id="GO:0043565">
    <property type="term" value="F:sequence-specific DNA binding"/>
    <property type="evidence" value="ECO:0007669"/>
    <property type="project" value="UniProtKB-ARBA"/>
</dbReference>
<dbReference type="Gene3D" id="1.20.5.170">
    <property type="match status" value="1"/>
</dbReference>